<dbReference type="Gene3D" id="3.40.50.1820">
    <property type="entry name" value="alpha/beta hydrolase"/>
    <property type="match status" value="1"/>
</dbReference>
<dbReference type="AlphaFoldDB" id="A0A373FL51"/>
<dbReference type="Proteomes" id="UP000261948">
    <property type="component" value="Unassembled WGS sequence"/>
</dbReference>
<dbReference type="PRINTS" id="PR00412">
    <property type="entry name" value="EPOXHYDRLASE"/>
</dbReference>
<evidence type="ECO:0000259" key="1">
    <source>
        <dbReference type="Pfam" id="PF00561"/>
    </source>
</evidence>
<name>A0A373FL51_COMTE</name>
<gene>
    <name evidence="2" type="ORF">DZC30_11155</name>
</gene>
<dbReference type="PRINTS" id="PR00111">
    <property type="entry name" value="ABHYDROLASE"/>
</dbReference>
<dbReference type="PANTHER" id="PTHR43798">
    <property type="entry name" value="MONOACYLGLYCEROL LIPASE"/>
    <property type="match status" value="1"/>
</dbReference>
<dbReference type="PANTHER" id="PTHR43798:SF33">
    <property type="entry name" value="HYDROLASE, PUTATIVE (AFU_ORTHOLOGUE AFUA_2G14860)-RELATED"/>
    <property type="match status" value="1"/>
</dbReference>
<feature type="domain" description="AB hydrolase-1" evidence="1">
    <location>
        <begin position="34"/>
        <end position="157"/>
    </location>
</feature>
<dbReference type="GO" id="GO:0016020">
    <property type="term" value="C:membrane"/>
    <property type="evidence" value="ECO:0007669"/>
    <property type="project" value="TreeGrafter"/>
</dbReference>
<dbReference type="SUPFAM" id="SSF53474">
    <property type="entry name" value="alpha/beta-Hydrolases"/>
    <property type="match status" value="1"/>
</dbReference>
<dbReference type="InterPro" id="IPR050266">
    <property type="entry name" value="AB_hydrolase_sf"/>
</dbReference>
<dbReference type="EMBL" id="QURR01000012">
    <property type="protein sequence ID" value="RGE44911.1"/>
    <property type="molecule type" value="Genomic_DNA"/>
</dbReference>
<evidence type="ECO:0000313" key="3">
    <source>
        <dbReference type="Proteomes" id="UP000261948"/>
    </source>
</evidence>
<proteinExistence type="predicted"/>
<keyword evidence="2" id="KW-0378">Hydrolase</keyword>
<dbReference type="InterPro" id="IPR000073">
    <property type="entry name" value="AB_hydrolase_1"/>
</dbReference>
<sequence length="279" mass="30460">MSTFSIPEGKYVDIGNVAGQPQRVHYHEQGTGEAVIFLHGAGTGASGYSNFKGNYPEFAAAGFRSIVPDLLGYGLSSKTEEPKQYDMDFFVAGIKGLVDKLGLKNITLLGNSLGGAVALGYALKHPEDVKSLILMAPGGVEEFEAYMAMPGISNMFNVYKSGKTGPEAMRAVMSMQVVDQSLLTDEIINERYPIAATQTEASRQRLYIPNMTEQLPDLKCNVLGFWGMQDAFNPVGGADKLAKGIKNCRVVLVNQCGHWVQVEHREMFNRTCIDFMKNG</sequence>
<dbReference type="GO" id="GO:0016787">
    <property type="term" value="F:hydrolase activity"/>
    <property type="evidence" value="ECO:0007669"/>
    <property type="project" value="UniProtKB-KW"/>
</dbReference>
<organism evidence="2 3">
    <name type="scientific">Comamonas testosteroni</name>
    <name type="common">Pseudomonas testosteroni</name>
    <dbReference type="NCBI Taxonomy" id="285"/>
    <lineage>
        <taxon>Bacteria</taxon>
        <taxon>Pseudomonadati</taxon>
        <taxon>Pseudomonadota</taxon>
        <taxon>Betaproteobacteria</taxon>
        <taxon>Burkholderiales</taxon>
        <taxon>Comamonadaceae</taxon>
        <taxon>Comamonas</taxon>
    </lineage>
</organism>
<accession>A0A373FL51</accession>
<keyword evidence="3" id="KW-1185">Reference proteome</keyword>
<dbReference type="InterPro" id="IPR029058">
    <property type="entry name" value="AB_hydrolase_fold"/>
</dbReference>
<dbReference type="Pfam" id="PF00561">
    <property type="entry name" value="Abhydrolase_1"/>
    <property type="match status" value="1"/>
</dbReference>
<protein>
    <submittedName>
        <fullName evidence="2">Alpha/beta fold hydrolase</fullName>
    </submittedName>
</protein>
<evidence type="ECO:0000313" key="2">
    <source>
        <dbReference type="EMBL" id="RGE44911.1"/>
    </source>
</evidence>
<reference evidence="2 3" key="1">
    <citation type="submission" date="2018-08" db="EMBL/GenBank/DDBJ databases">
        <title>Comamonas testosteroni strain SWCO2.</title>
        <authorList>
            <person name="Jiang N."/>
            <person name="Zhang X.Z."/>
        </authorList>
    </citation>
    <scope>NUCLEOTIDE SEQUENCE [LARGE SCALE GENOMIC DNA]</scope>
    <source>
        <strain evidence="2 3">SWCO2</strain>
    </source>
</reference>
<dbReference type="OrthoDB" id="9799989at2"/>
<comment type="caution">
    <text evidence="2">The sequence shown here is derived from an EMBL/GenBank/DDBJ whole genome shotgun (WGS) entry which is preliminary data.</text>
</comment>
<dbReference type="InterPro" id="IPR000639">
    <property type="entry name" value="Epox_hydrolase-like"/>
</dbReference>